<dbReference type="STRING" id="28234.SAMN04488588_1356"/>
<proteinExistence type="predicted"/>
<accession>A0A1G6MRJ1</accession>
<dbReference type="AlphaFoldDB" id="A0A1G6MRJ1"/>
<protein>
    <submittedName>
        <fullName evidence="1">Uncharacterized protein</fullName>
    </submittedName>
</protein>
<organism evidence="1 3">
    <name type="scientific">Geotoga petraea</name>
    <dbReference type="NCBI Taxonomy" id="28234"/>
    <lineage>
        <taxon>Bacteria</taxon>
        <taxon>Thermotogati</taxon>
        <taxon>Thermotogota</taxon>
        <taxon>Thermotogae</taxon>
        <taxon>Petrotogales</taxon>
        <taxon>Petrotogaceae</taxon>
        <taxon>Geotoga</taxon>
    </lineage>
</organism>
<dbReference type="RefSeq" id="WP_091403956.1">
    <property type="nucleotide sequence ID" value="NZ_FMYV01000005.1"/>
</dbReference>
<evidence type="ECO:0000313" key="4">
    <source>
        <dbReference type="Proteomes" id="UP000297288"/>
    </source>
</evidence>
<keyword evidence="3" id="KW-1185">Reference proteome</keyword>
<evidence type="ECO:0000313" key="1">
    <source>
        <dbReference type="EMBL" id="SDC58160.1"/>
    </source>
</evidence>
<gene>
    <name evidence="2" type="ORF">E4650_08690</name>
    <name evidence="1" type="ORF">SAMN04488588_1356</name>
</gene>
<reference evidence="2 4" key="2">
    <citation type="submission" date="2019-04" db="EMBL/GenBank/DDBJ databases">
        <title>Draft genome sequence data and analysis of a Fermenting Bacterium, Geotoga petraea strain HO-Geo1, isolated from heavy-oil petroleum reservoir in Russia.</title>
        <authorList>
            <person name="Grouzdev D.S."/>
            <person name="Semenova E.M."/>
            <person name="Sokolova D.S."/>
            <person name="Tourova T.P."/>
            <person name="Poltaraus A.B."/>
            <person name="Nazina T.N."/>
        </authorList>
    </citation>
    <scope>NUCLEOTIDE SEQUENCE [LARGE SCALE GENOMIC DNA]</scope>
    <source>
        <strain evidence="2 4">HO-Geo1</strain>
    </source>
</reference>
<reference evidence="1 3" key="1">
    <citation type="submission" date="2016-10" db="EMBL/GenBank/DDBJ databases">
        <authorList>
            <person name="de Groot N.N."/>
        </authorList>
    </citation>
    <scope>NUCLEOTIDE SEQUENCE [LARGE SCALE GENOMIC DNA]</scope>
    <source>
        <strain evidence="1 3">WG14</strain>
    </source>
</reference>
<dbReference type="Proteomes" id="UP000199322">
    <property type="component" value="Unassembled WGS sequence"/>
</dbReference>
<dbReference type="EMBL" id="SRME01000005">
    <property type="protein sequence ID" value="TGG87370.1"/>
    <property type="molecule type" value="Genomic_DNA"/>
</dbReference>
<sequence length="124" mass="14768">MENIVEDLNELIDIRHIIDAYVSFKETKYKIPYSEIFLNTNIEKSVKDILEKEEGFFIKNSEIAKYYKKSKYETIDVGDLFLLMEKFEQLGFKLDYLFSRDNNELFLKAIKTDDINKNTNDSLE</sequence>
<dbReference type="Proteomes" id="UP000297288">
    <property type="component" value="Unassembled WGS sequence"/>
</dbReference>
<evidence type="ECO:0000313" key="3">
    <source>
        <dbReference type="Proteomes" id="UP000199322"/>
    </source>
</evidence>
<evidence type="ECO:0000313" key="2">
    <source>
        <dbReference type="EMBL" id="TGG87370.1"/>
    </source>
</evidence>
<name>A0A1G6MRJ1_9BACT</name>
<dbReference type="EMBL" id="FMYV01000005">
    <property type="protein sequence ID" value="SDC58160.1"/>
    <property type="molecule type" value="Genomic_DNA"/>
</dbReference>